<dbReference type="Proteomes" id="UP000325161">
    <property type="component" value="Chromosome"/>
</dbReference>
<accession>A0A5C0B2Y3</accession>
<evidence type="ECO:0000313" key="7">
    <source>
        <dbReference type="EMBL" id="QEI07560.1"/>
    </source>
</evidence>
<comment type="catalytic activity">
    <reaction evidence="5">
        <text>glycyl-tRNA(Gly) + acetyl-CoA = N-acetylglycyl-tRNA(Gly) + CoA + H(+)</text>
        <dbReference type="Rhea" id="RHEA:81867"/>
        <dbReference type="Rhea" id="RHEA-COMP:9683"/>
        <dbReference type="Rhea" id="RHEA-COMP:19766"/>
        <dbReference type="ChEBI" id="CHEBI:15378"/>
        <dbReference type="ChEBI" id="CHEBI:57287"/>
        <dbReference type="ChEBI" id="CHEBI:57288"/>
        <dbReference type="ChEBI" id="CHEBI:78522"/>
        <dbReference type="ChEBI" id="CHEBI:232036"/>
    </reaction>
</comment>
<proteinExistence type="predicted"/>
<sequence length="166" mass="17512">MLLAPVPLDSGHDTHDFDCGVESLNAWLIRRALTNQVSGASRTFVVCEGGKLVGYYALASSAVVPAAAPGRFRRNMPDPVPVVVLGRLAVAVSHRGKGLGRALFQDAALRVIHAADAIGIRGMVVHALSEEAKLFYQNLGLDESPLDPMTLMVTVADLRAASGQAV</sequence>
<evidence type="ECO:0000256" key="4">
    <source>
        <dbReference type="ARBA" id="ARBA00023315"/>
    </source>
</evidence>
<evidence type="ECO:0000256" key="3">
    <source>
        <dbReference type="ARBA" id="ARBA00022679"/>
    </source>
</evidence>
<dbReference type="OrthoDB" id="9799147at2"/>
<dbReference type="InterPro" id="IPR016181">
    <property type="entry name" value="Acyl_CoA_acyltransferase"/>
</dbReference>
<dbReference type="KEGG" id="pacr:FXN63_18250"/>
<dbReference type="RefSeq" id="WP_148816607.1">
    <property type="nucleotide sequence ID" value="NZ_CP043046.1"/>
</dbReference>
<name>A0A5C0B2Y3_9BURK</name>
<reference evidence="7 8" key="1">
    <citation type="submission" date="2019-08" db="EMBL/GenBank/DDBJ databases">
        <title>Amphibian skin-associated Pigmentiphaga: genome sequence and occurrence across geography and hosts.</title>
        <authorList>
            <person name="Bletz M.C."/>
            <person name="Bunk B."/>
            <person name="Sproeer C."/>
            <person name="Biwer P."/>
            <person name="Reiter S."/>
            <person name="Rabemananjara F.C.E."/>
            <person name="Schulz S."/>
            <person name="Overmann J."/>
            <person name="Vences M."/>
        </authorList>
    </citation>
    <scope>NUCLEOTIDE SEQUENCE [LARGE SCALE GENOMIC DNA]</scope>
    <source>
        <strain evidence="7 8">Mada1488</strain>
    </source>
</reference>
<evidence type="ECO:0000256" key="5">
    <source>
        <dbReference type="ARBA" id="ARBA00049880"/>
    </source>
</evidence>
<keyword evidence="3 7" id="KW-0808">Transferase</keyword>
<evidence type="ECO:0000313" key="8">
    <source>
        <dbReference type="Proteomes" id="UP000325161"/>
    </source>
</evidence>
<organism evidence="7 8">
    <name type="scientific">Pigmentiphaga aceris</name>
    <dbReference type="NCBI Taxonomy" id="1940612"/>
    <lineage>
        <taxon>Bacteria</taxon>
        <taxon>Pseudomonadati</taxon>
        <taxon>Pseudomonadota</taxon>
        <taxon>Betaproteobacteria</taxon>
        <taxon>Burkholderiales</taxon>
        <taxon>Alcaligenaceae</taxon>
        <taxon>Pigmentiphaga</taxon>
    </lineage>
</organism>
<dbReference type="AlphaFoldDB" id="A0A5C0B2Y3"/>
<dbReference type="PROSITE" id="PS51186">
    <property type="entry name" value="GNAT"/>
    <property type="match status" value="1"/>
</dbReference>
<dbReference type="Gene3D" id="3.40.630.30">
    <property type="match status" value="1"/>
</dbReference>
<keyword evidence="4" id="KW-0012">Acyltransferase</keyword>
<dbReference type="GO" id="GO:0016747">
    <property type="term" value="F:acyltransferase activity, transferring groups other than amino-acyl groups"/>
    <property type="evidence" value="ECO:0007669"/>
    <property type="project" value="InterPro"/>
</dbReference>
<protein>
    <submittedName>
        <fullName evidence="7">GNAT family N-acetyltransferase</fullName>
    </submittedName>
</protein>
<dbReference type="CDD" id="cd04301">
    <property type="entry name" value="NAT_SF"/>
    <property type="match status" value="1"/>
</dbReference>
<keyword evidence="2" id="KW-1277">Toxin-antitoxin system</keyword>
<dbReference type="Pfam" id="PF13508">
    <property type="entry name" value="Acetyltransf_7"/>
    <property type="match status" value="1"/>
</dbReference>
<dbReference type="SUPFAM" id="SSF55729">
    <property type="entry name" value="Acyl-CoA N-acyltransferases (Nat)"/>
    <property type="match status" value="1"/>
</dbReference>
<gene>
    <name evidence="7" type="ORF">FXN63_18250</name>
</gene>
<evidence type="ECO:0000256" key="1">
    <source>
        <dbReference type="ARBA" id="ARBA00022491"/>
    </source>
</evidence>
<evidence type="ECO:0000259" key="6">
    <source>
        <dbReference type="PROSITE" id="PS51186"/>
    </source>
</evidence>
<keyword evidence="8" id="KW-1185">Reference proteome</keyword>
<dbReference type="EMBL" id="CP043046">
    <property type="protein sequence ID" value="QEI07560.1"/>
    <property type="molecule type" value="Genomic_DNA"/>
</dbReference>
<dbReference type="InterPro" id="IPR000182">
    <property type="entry name" value="GNAT_dom"/>
</dbReference>
<keyword evidence="1" id="KW-0678">Repressor</keyword>
<dbReference type="PANTHER" id="PTHR36449">
    <property type="entry name" value="ACETYLTRANSFERASE-RELATED"/>
    <property type="match status" value="1"/>
</dbReference>
<evidence type="ECO:0000256" key="2">
    <source>
        <dbReference type="ARBA" id="ARBA00022649"/>
    </source>
</evidence>
<feature type="domain" description="N-acetyltransferase" evidence="6">
    <location>
        <begin position="1"/>
        <end position="166"/>
    </location>
</feature>
<dbReference type="PANTHER" id="PTHR36449:SF1">
    <property type="entry name" value="ACETYLTRANSFERASE"/>
    <property type="match status" value="1"/>
</dbReference>